<evidence type="ECO:0000313" key="1">
    <source>
        <dbReference type="EMBL" id="KAF2881357.1"/>
    </source>
</evidence>
<sequence>MRTNRVDNYWVTPQPNFLNRVGIYPTGSKERIKTERPQDLVKGTATRVRTAKCLACTPQKVLEPTIPEERVPWEPEKQPVGRVRSKSVPAISVQKITLPTVKEVSNSSPTTPDEVKYYRKPSVERGRSGKTLHKKVNLEKAAKDIKSPQSIILSRGSLVLAVNFPSDTYVKFQEGSSEKLLMRGLCQCKNITKNVC</sequence>
<name>A0A8K0C9R9_IGNLU</name>
<keyword evidence="2" id="KW-1185">Reference proteome</keyword>
<accession>A0A8K0C9R9</accession>
<gene>
    <name evidence="1" type="ORF">ILUMI_24800</name>
</gene>
<dbReference type="AlphaFoldDB" id="A0A8K0C9R9"/>
<proteinExistence type="predicted"/>
<protein>
    <submittedName>
        <fullName evidence="1">Uncharacterized protein</fullName>
    </submittedName>
</protein>
<dbReference type="EMBL" id="VTPC01090748">
    <property type="protein sequence ID" value="KAF2881357.1"/>
    <property type="molecule type" value="Genomic_DNA"/>
</dbReference>
<comment type="caution">
    <text evidence="1">The sequence shown here is derived from an EMBL/GenBank/DDBJ whole genome shotgun (WGS) entry which is preliminary data.</text>
</comment>
<dbReference type="OrthoDB" id="2163395at2759"/>
<dbReference type="Proteomes" id="UP000801492">
    <property type="component" value="Unassembled WGS sequence"/>
</dbReference>
<organism evidence="1 2">
    <name type="scientific">Ignelater luminosus</name>
    <name type="common">Cucubano</name>
    <name type="synonym">Pyrophorus luminosus</name>
    <dbReference type="NCBI Taxonomy" id="2038154"/>
    <lineage>
        <taxon>Eukaryota</taxon>
        <taxon>Metazoa</taxon>
        <taxon>Ecdysozoa</taxon>
        <taxon>Arthropoda</taxon>
        <taxon>Hexapoda</taxon>
        <taxon>Insecta</taxon>
        <taxon>Pterygota</taxon>
        <taxon>Neoptera</taxon>
        <taxon>Endopterygota</taxon>
        <taxon>Coleoptera</taxon>
        <taxon>Polyphaga</taxon>
        <taxon>Elateriformia</taxon>
        <taxon>Elateroidea</taxon>
        <taxon>Elateridae</taxon>
        <taxon>Agrypninae</taxon>
        <taxon>Pyrophorini</taxon>
        <taxon>Ignelater</taxon>
    </lineage>
</organism>
<reference evidence="1" key="1">
    <citation type="submission" date="2019-08" db="EMBL/GenBank/DDBJ databases">
        <title>The genome of the North American firefly Photinus pyralis.</title>
        <authorList>
            <consortium name="Photinus pyralis genome working group"/>
            <person name="Fallon T.R."/>
            <person name="Sander Lower S.E."/>
            <person name="Weng J.-K."/>
        </authorList>
    </citation>
    <scope>NUCLEOTIDE SEQUENCE</scope>
    <source>
        <strain evidence="1">TRF0915ILg1</strain>
        <tissue evidence="1">Whole body</tissue>
    </source>
</reference>
<evidence type="ECO:0000313" key="2">
    <source>
        <dbReference type="Proteomes" id="UP000801492"/>
    </source>
</evidence>